<evidence type="ECO:0000313" key="5">
    <source>
        <dbReference type="EMBL" id="GGD81570.1"/>
    </source>
</evidence>
<keyword evidence="3" id="KW-0175">Coiled coil</keyword>
<dbReference type="SMART" id="SM00935">
    <property type="entry name" value="OmpH"/>
    <property type="match status" value="1"/>
</dbReference>
<evidence type="ECO:0000256" key="1">
    <source>
        <dbReference type="ARBA" id="ARBA00009091"/>
    </source>
</evidence>
<dbReference type="GO" id="GO:0050821">
    <property type="term" value="P:protein stabilization"/>
    <property type="evidence" value="ECO:0007669"/>
    <property type="project" value="TreeGrafter"/>
</dbReference>
<feature type="signal peptide" evidence="4">
    <location>
        <begin position="1"/>
        <end position="19"/>
    </location>
</feature>
<dbReference type="PANTHER" id="PTHR35089">
    <property type="entry name" value="CHAPERONE PROTEIN SKP"/>
    <property type="match status" value="1"/>
</dbReference>
<evidence type="ECO:0000313" key="6">
    <source>
        <dbReference type="Proteomes" id="UP000609064"/>
    </source>
</evidence>
<dbReference type="Proteomes" id="UP000609064">
    <property type="component" value="Unassembled WGS sequence"/>
</dbReference>
<gene>
    <name evidence="5" type="ORF">GCM10011514_52080</name>
</gene>
<dbReference type="GO" id="GO:0051082">
    <property type="term" value="F:unfolded protein binding"/>
    <property type="evidence" value="ECO:0007669"/>
    <property type="project" value="InterPro"/>
</dbReference>
<comment type="similarity">
    <text evidence="1">Belongs to the Skp family.</text>
</comment>
<name>A0A916Z9U3_9BACT</name>
<reference evidence="5" key="2">
    <citation type="submission" date="2020-09" db="EMBL/GenBank/DDBJ databases">
        <authorList>
            <person name="Sun Q."/>
            <person name="Zhou Y."/>
        </authorList>
    </citation>
    <scope>NUCLEOTIDE SEQUENCE</scope>
    <source>
        <strain evidence="5">CGMCC 1.15958</strain>
    </source>
</reference>
<evidence type="ECO:0000256" key="4">
    <source>
        <dbReference type="SAM" id="SignalP"/>
    </source>
</evidence>
<evidence type="ECO:0000256" key="2">
    <source>
        <dbReference type="ARBA" id="ARBA00022729"/>
    </source>
</evidence>
<dbReference type="SUPFAM" id="SSF111384">
    <property type="entry name" value="OmpH-like"/>
    <property type="match status" value="1"/>
</dbReference>
<dbReference type="Gene3D" id="3.30.910.20">
    <property type="entry name" value="Skp domain"/>
    <property type="match status" value="1"/>
</dbReference>
<dbReference type="EMBL" id="BMKK01000018">
    <property type="protein sequence ID" value="GGD81570.1"/>
    <property type="molecule type" value="Genomic_DNA"/>
</dbReference>
<proteinExistence type="inferred from homology"/>
<comment type="caution">
    <text evidence="5">The sequence shown here is derived from an EMBL/GenBank/DDBJ whole genome shotgun (WGS) entry which is preliminary data.</text>
</comment>
<feature type="chain" id="PRO_5038100830" description="OmpH family outer membrane protein" evidence="4">
    <location>
        <begin position="20"/>
        <end position="191"/>
    </location>
</feature>
<dbReference type="RefSeq" id="WP_188771093.1">
    <property type="nucleotide sequence ID" value="NZ_BMKK01000018.1"/>
</dbReference>
<keyword evidence="2 4" id="KW-0732">Signal</keyword>
<dbReference type="GO" id="GO:0005829">
    <property type="term" value="C:cytosol"/>
    <property type="evidence" value="ECO:0007669"/>
    <property type="project" value="TreeGrafter"/>
</dbReference>
<reference evidence="5" key="1">
    <citation type="journal article" date="2014" name="Int. J. Syst. Evol. Microbiol.">
        <title>Complete genome sequence of Corynebacterium casei LMG S-19264T (=DSM 44701T), isolated from a smear-ripened cheese.</title>
        <authorList>
            <consortium name="US DOE Joint Genome Institute (JGI-PGF)"/>
            <person name="Walter F."/>
            <person name="Albersmeier A."/>
            <person name="Kalinowski J."/>
            <person name="Ruckert C."/>
        </authorList>
    </citation>
    <scope>NUCLEOTIDE SEQUENCE</scope>
    <source>
        <strain evidence="5">CGMCC 1.15958</strain>
    </source>
</reference>
<feature type="coiled-coil region" evidence="3">
    <location>
        <begin position="46"/>
        <end position="113"/>
    </location>
</feature>
<organism evidence="5 6">
    <name type="scientific">Emticicia aquatilis</name>
    <dbReference type="NCBI Taxonomy" id="1537369"/>
    <lineage>
        <taxon>Bacteria</taxon>
        <taxon>Pseudomonadati</taxon>
        <taxon>Bacteroidota</taxon>
        <taxon>Cytophagia</taxon>
        <taxon>Cytophagales</taxon>
        <taxon>Leadbetterellaceae</taxon>
        <taxon>Emticicia</taxon>
    </lineage>
</organism>
<dbReference type="InterPro" id="IPR005632">
    <property type="entry name" value="Chaperone_Skp"/>
</dbReference>
<sequence length="191" mass="21520">MKKSVFIAIILLISQLGFSQTAKPATQGLKLAYVYEDYILQNLNEIKNLQAEIASKKVSLETKLEQKAKKYQEEYVEYQAMMKDITGLTTDSLNAKLKRVQNIKKDADDFQANSEAELQKMIQDKFLAIREKVNATIKTVAAEKGYKIVFRRNADASNNESNTVMLYSADNGKDDLTDAVLIKMGTVPPKK</sequence>
<keyword evidence="6" id="KW-1185">Reference proteome</keyword>
<dbReference type="PANTHER" id="PTHR35089:SF1">
    <property type="entry name" value="CHAPERONE PROTEIN SKP"/>
    <property type="match status" value="1"/>
</dbReference>
<dbReference type="InterPro" id="IPR024930">
    <property type="entry name" value="Skp_dom_sf"/>
</dbReference>
<evidence type="ECO:0000256" key="3">
    <source>
        <dbReference type="SAM" id="Coils"/>
    </source>
</evidence>
<dbReference type="Pfam" id="PF03938">
    <property type="entry name" value="OmpH"/>
    <property type="match status" value="1"/>
</dbReference>
<protein>
    <recommendedName>
        <fullName evidence="7">OmpH family outer membrane protein</fullName>
    </recommendedName>
</protein>
<dbReference type="AlphaFoldDB" id="A0A916Z9U3"/>
<evidence type="ECO:0008006" key="7">
    <source>
        <dbReference type="Google" id="ProtNLM"/>
    </source>
</evidence>
<accession>A0A916Z9U3</accession>